<protein>
    <submittedName>
        <fullName evidence="1">Uncharacterized protein</fullName>
    </submittedName>
</protein>
<reference evidence="2" key="1">
    <citation type="journal article" date="2019" name="Int. J. Syst. Evol. Microbiol.">
        <title>The Global Catalogue of Microorganisms (GCM) 10K type strain sequencing project: providing services to taxonomists for standard genome sequencing and annotation.</title>
        <authorList>
            <consortium name="The Broad Institute Genomics Platform"/>
            <consortium name="The Broad Institute Genome Sequencing Center for Infectious Disease"/>
            <person name="Wu L."/>
            <person name="Ma J."/>
        </authorList>
    </citation>
    <scope>NUCLEOTIDE SEQUENCE [LARGE SCALE GENOMIC DNA]</scope>
    <source>
        <strain evidence="2">KCTC 42443</strain>
    </source>
</reference>
<dbReference type="EMBL" id="BNCH01000004">
    <property type="protein sequence ID" value="GHF01024.1"/>
    <property type="molecule type" value="Genomic_DNA"/>
</dbReference>
<evidence type="ECO:0000313" key="1">
    <source>
        <dbReference type="EMBL" id="GHF01024.1"/>
    </source>
</evidence>
<comment type="caution">
    <text evidence="1">The sequence shown here is derived from an EMBL/GenBank/DDBJ whole genome shotgun (WGS) entry which is preliminary data.</text>
</comment>
<proteinExistence type="predicted"/>
<sequence length="71" mass="7989">MAYSLGVGHQLLGEDPLEPFKVNLTYQDIEGNSYESQHGLNVVEFSARSASSPPITKIWRELEKITKVLKK</sequence>
<dbReference type="Proteomes" id="UP000609802">
    <property type="component" value="Unassembled WGS sequence"/>
</dbReference>
<evidence type="ECO:0000313" key="2">
    <source>
        <dbReference type="Proteomes" id="UP000609802"/>
    </source>
</evidence>
<name>A0ABQ3J1D0_9RHOB</name>
<accession>A0ABQ3J1D0</accession>
<keyword evidence="2" id="KW-1185">Reference proteome</keyword>
<organism evidence="1 2">
    <name type="scientific">Aliiroseovarius zhejiangensis</name>
    <dbReference type="NCBI Taxonomy" id="1632025"/>
    <lineage>
        <taxon>Bacteria</taxon>
        <taxon>Pseudomonadati</taxon>
        <taxon>Pseudomonadota</taxon>
        <taxon>Alphaproteobacteria</taxon>
        <taxon>Rhodobacterales</taxon>
        <taxon>Paracoccaceae</taxon>
        <taxon>Aliiroseovarius</taxon>
    </lineage>
</organism>
<gene>
    <name evidence="1" type="ORF">GCM10016455_22600</name>
</gene>